<evidence type="ECO:0000313" key="3">
    <source>
        <dbReference type="Proteomes" id="UP000722485"/>
    </source>
</evidence>
<name>A0A9P5LE77_9HYPO</name>
<organism evidence="2 3">
    <name type="scientific">Cylindrodendrum hubeiense</name>
    <dbReference type="NCBI Taxonomy" id="595255"/>
    <lineage>
        <taxon>Eukaryota</taxon>
        <taxon>Fungi</taxon>
        <taxon>Dikarya</taxon>
        <taxon>Ascomycota</taxon>
        <taxon>Pezizomycotina</taxon>
        <taxon>Sordariomycetes</taxon>
        <taxon>Hypocreomycetidae</taxon>
        <taxon>Hypocreales</taxon>
        <taxon>Nectriaceae</taxon>
        <taxon>Cylindrodendrum</taxon>
    </lineage>
</organism>
<dbReference type="AlphaFoldDB" id="A0A9P5LE77"/>
<dbReference type="EMBL" id="JAANBB010000219">
    <property type="protein sequence ID" value="KAF7546281.1"/>
    <property type="molecule type" value="Genomic_DNA"/>
</dbReference>
<feature type="transmembrane region" description="Helical" evidence="1">
    <location>
        <begin position="51"/>
        <end position="71"/>
    </location>
</feature>
<sequence>MSAATTNHVHVDKKASGLLSYAQSSLDLVVSPSTRQRAYDSSAEFASARPILFSFLVAQLLFSFLPVLLFATFSLSTVAFSLGAALVFALFWIGVAFMVLMPALLLTSSVAVLIWAWAVGSFLVARWLYNHAPIGTYEDKIVAAVKK</sequence>
<protein>
    <submittedName>
        <fullName evidence="2">Uncharacterized protein</fullName>
    </submittedName>
</protein>
<keyword evidence="1" id="KW-0812">Transmembrane</keyword>
<keyword evidence="3" id="KW-1185">Reference proteome</keyword>
<proteinExistence type="predicted"/>
<keyword evidence="1" id="KW-1133">Transmembrane helix</keyword>
<reference evidence="2" key="1">
    <citation type="submission" date="2020-03" db="EMBL/GenBank/DDBJ databases">
        <title>Draft Genome Sequence of Cylindrodendrum hubeiense.</title>
        <authorList>
            <person name="Buettner E."/>
            <person name="Kellner H."/>
        </authorList>
    </citation>
    <scope>NUCLEOTIDE SEQUENCE</scope>
    <source>
        <strain evidence="2">IHI 201604</strain>
    </source>
</reference>
<dbReference type="Pfam" id="PF16015">
    <property type="entry name" value="Promethin"/>
    <property type="match status" value="1"/>
</dbReference>
<dbReference type="Proteomes" id="UP000722485">
    <property type="component" value="Unassembled WGS sequence"/>
</dbReference>
<gene>
    <name evidence="2" type="ORF">G7Z17_g8552</name>
</gene>
<keyword evidence="1" id="KW-0472">Membrane</keyword>
<comment type="caution">
    <text evidence="2">The sequence shown here is derived from an EMBL/GenBank/DDBJ whole genome shotgun (WGS) entry which is preliminary data.</text>
</comment>
<dbReference type="OrthoDB" id="3928876at2759"/>
<feature type="transmembrane region" description="Helical" evidence="1">
    <location>
        <begin position="110"/>
        <end position="129"/>
    </location>
</feature>
<feature type="transmembrane region" description="Helical" evidence="1">
    <location>
        <begin position="78"/>
        <end position="104"/>
    </location>
</feature>
<evidence type="ECO:0000256" key="1">
    <source>
        <dbReference type="SAM" id="Phobius"/>
    </source>
</evidence>
<evidence type="ECO:0000313" key="2">
    <source>
        <dbReference type="EMBL" id="KAF7546281.1"/>
    </source>
</evidence>
<accession>A0A9P5LE77</accession>